<proteinExistence type="inferred from homology"/>
<dbReference type="PANTHER" id="PTHR30238:SF4">
    <property type="entry name" value="SLL1022 PROTEIN"/>
    <property type="match status" value="1"/>
</dbReference>
<dbReference type="PANTHER" id="PTHR30238">
    <property type="entry name" value="MEMBRANE BOUND PREDICTED REDOX MODULATOR"/>
    <property type="match status" value="1"/>
</dbReference>
<protein>
    <submittedName>
        <fullName evidence="7">TerC family protein</fullName>
    </submittedName>
</protein>
<gene>
    <name evidence="7" type="ORF">ACFSRZ_11325</name>
</gene>
<feature type="transmembrane region" description="Helical" evidence="6">
    <location>
        <begin position="12"/>
        <end position="35"/>
    </location>
</feature>
<dbReference type="EMBL" id="JBHULH010000004">
    <property type="protein sequence ID" value="MFD2567967.1"/>
    <property type="molecule type" value="Genomic_DNA"/>
</dbReference>
<evidence type="ECO:0000256" key="4">
    <source>
        <dbReference type="ARBA" id="ARBA00022989"/>
    </source>
</evidence>
<feature type="transmembrane region" description="Helical" evidence="6">
    <location>
        <begin position="232"/>
        <end position="251"/>
    </location>
</feature>
<evidence type="ECO:0000313" key="8">
    <source>
        <dbReference type="Proteomes" id="UP001597508"/>
    </source>
</evidence>
<keyword evidence="3 6" id="KW-0812">Transmembrane</keyword>
<dbReference type="RefSeq" id="WP_379666671.1">
    <property type="nucleotide sequence ID" value="NZ_JBHULH010000004.1"/>
</dbReference>
<dbReference type="InterPro" id="IPR005496">
    <property type="entry name" value="Integral_membrane_TerC"/>
</dbReference>
<comment type="subcellular location">
    <subcellularLocation>
        <location evidence="1">Membrane</location>
        <topology evidence="1">Multi-pass membrane protein</topology>
    </subcellularLocation>
</comment>
<reference evidence="8" key="1">
    <citation type="journal article" date="2019" name="Int. J. Syst. Evol. Microbiol.">
        <title>The Global Catalogue of Microorganisms (GCM) 10K type strain sequencing project: providing services to taxonomists for standard genome sequencing and annotation.</title>
        <authorList>
            <consortium name="The Broad Institute Genomics Platform"/>
            <consortium name="The Broad Institute Genome Sequencing Center for Infectious Disease"/>
            <person name="Wu L."/>
            <person name="Ma J."/>
        </authorList>
    </citation>
    <scope>NUCLEOTIDE SEQUENCE [LARGE SCALE GENOMIC DNA]</scope>
    <source>
        <strain evidence="8">KCTC 52127</strain>
    </source>
</reference>
<feature type="transmembrane region" description="Helical" evidence="6">
    <location>
        <begin position="132"/>
        <end position="154"/>
    </location>
</feature>
<evidence type="ECO:0000313" key="7">
    <source>
        <dbReference type="EMBL" id="MFD2567967.1"/>
    </source>
</evidence>
<comment type="similarity">
    <text evidence="2">Belongs to the TerC family.</text>
</comment>
<keyword evidence="8" id="KW-1185">Reference proteome</keyword>
<name>A0ABW5LXB4_9FLAO</name>
<evidence type="ECO:0000256" key="1">
    <source>
        <dbReference type="ARBA" id="ARBA00004141"/>
    </source>
</evidence>
<comment type="caution">
    <text evidence="7">The sequence shown here is derived from an EMBL/GenBank/DDBJ whole genome shotgun (WGS) entry which is preliminary data.</text>
</comment>
<keyword evidence="4 6" id="KW-1133">Transmembrane helix</keyword>
<feature type="transmembrane region" description="Helical" evidence="6">
    <location>
        <begin position="160"/>
        <end position="180"/>
    </location>
</feature>
<feature type="transmembrane region" description="Helical" evidence="6">
    <location>
        <begin position="82"/>
        <end position="103"/>
    </location>
</feature>
<keyword evidence="5 6" id="KW-0472">Membrane</keyword>
<feature type="transmembrane region" description="Helical" evidence="6">
    <location>
        <begin position="192"/>
        <end position="212"/>
    </location>
</feature>
<accession>A0ABW5LXB4</accession>
<organism evidence="7 8">
    <name type="scientific">Pseudotenacibaculum haliotis</name>
    <dbReference type="NCBI Taxonomy" id="1862138"/>
    <lineage>
        <taxon>Bacteria</taxon>
        <taxon>Pseudomonadati</taxon>
        <taxon>Bacteroidota</taxon>
        <taxon>Flavobacteriia</taxon>
        <taxon>Flavobacteriales</taxon>
        <taxon>Flavobacteriaceae</taxon>
        <taxon>Pseudotenacibaculum</taxon>
    </lineage>
</organism>
<dbReference type="Pfam" id="PF03741">
    <property type="entry name" value="TerC"/>
    <property type="match status" value="1"/>
</dbReference>
<sequence length="258" mass="28596">MEIFLQVDTWVALLTLTFLEIVLGVDNIIFISISANKLPEQQRKKATLLGLSLAMITRVALLLSVSYLVALKDPIFTIDTSWLQAGVSIQSIILFLGGLFLLYKSTKEIREKMEESVQKHDEPTKIATFKSVIFQIILIDIVFSFDSILTAVGMTNGIEGALTIMVIAVVISMIIMMGFANPVNKFVSKNPTIQMLALSFLILIGFMLIAEGAHLSHTVIFNNSIGSIPKGYLYFAIAFSLGVEFLNMRIVRNNNKKS</sequence>
<evidence type="ECO:0000256" key="5">
    <source>
        <dbReference type="ARBA" id="ARBA00023136"/>
    </source>
</evidence>
<evidence type="ECO:0000256" key="2">
    <source>
        <dbReference type="ARBA" id="ARBA00007511"/>
    </source>
</evidence>
<evidence type="ECO:0000256" key="6">
    <source>
        <dbReference type="SAM" id="Phobius"/>
    </source>
</evidence>
<dbReference type="Proteomes" id="UP001597508">
    <property type="component" value="Unassembled WGS sequence"/>
</dbReference>
<evidence type="ECO:0000256" key="3">
    <source>
        <dbReference type="ARBA" id="ARBA00022692"/>
    </source>
</evidence>
<feature type="transmembrane region" description="Helical" evidence="6">
    <location>
        <begin position="47"/>
        <end position="70"/>
    </location>
</feature>